<gene>
    <name evidence="23" type="ORF">Z517_04450</name>
</gene>
<sequence>MALSLSNLLFVCAAFLLSFASAATRVYNFTAGWVNTNPDGMFERRTIGINGQWPLPRIEADVGDRVIVNLTNDLGDQSTSIHFHGLYQNGTNHMDGVAGVTQCAVPPGSSFVYDFNVTQPGTYWYHSHAKGQYPDGFRGPLIVHDPENPYADEYDEELVLTLSDWYHEQMPVLMKKFMSVTNPTGAEPVPQSALMNDTRNLQIPVEPGKTYFLRIINMAGFAAQYFWIEGHTFRIIEVDGVYTEPAEASMIYLTAAQRYGVLLTTKDNADENFAIMGSMDQDLFDVIPEGLDPNVTSFLVYDAEKPLPEPKFVDEFDPFDDMELVPTDGEELLENPDLVVQLDVVMDNLGDGANYAFFSGITYTAPKVPSLYTALSTSDLAANPIVYGYNTHSYVLGHNQIVEIVLNNQDPGKHPFHLHGHVFQAVVRGPEESGDWDPNVVTNGSLVLPRVPMKRDTILVRPNGHIVLRYRSDNPGVWLFHCHIEWHVDSGLVMTFVESPLTLQNTLAGRIPEDHLAACAAANPPVPTAGNAGANTENFLDLTDAPAPPDPLPDGFTTKGIVAMTFSILAGLLGIATIVWYGLGEISTIEAAREQAKIQKAAAERGVISRTTSAASSAAHPALLSSGVGGENSAHAGADGTTTTPAK</sequence>
<dbReference type="GO" id="GO:0033215">
    <property type="term" value="P:reductive iron assimilation"/>
    <property type="evidence" value="ECO:0007669"/>
    <property type="project" value="TreeGrafter"/>
</dbReference>
<dbReference type="Pfam" id="PF00394">
    <property type="entry name" value="Cu-oxidase"/>
    <property type="match status" value="1"/>
</dbReference>
<evidence type="ECO:0000256" key="12">
    <source>
        <dbReference type="ARBA" id="ARBA00023008"/>
    </source>
</evidence>
<keyword evidence="2" id="KW-0813">Transport</keyword>
<evidence type="ECO:0000256" key="16">
    <source>
        <dbReference type="ARBA" id="ARBA00037814"/>
    </source>
</evidence>
<name>A0A0D2GSB5_9EURO</name>
<evidence type="ECO:0000256" key="2">
    <source>
        <dbReference type="ARBA" id="ARBA00022448"/>
    </source>
</evidence>
<keyword evidence="4" id="KW-0410">Iron transport</keyword>
<keyword evidence="13" id="KW-0406">Ion transport</keyword>
<evidence type="ECO:0000256" key="9">
    <source>
        <dbReference type="ARBA" id="ARBA00022989"/>
    </source>
</evidence>
<dbReference type="GO" id="GO:0033573">
    <property type="term" value="C:high-affinity iron permease complex"/>
    <property type="evidence" value="ECO:0007669"/>
    <property type="project" value="TreeGrafter"/>
</dbReference>
<protein>
    <submittedName>
        <fullName evidence="23">Uncharacterized protein</fullName>
    </submittedName>
</protein>
<dbReference type="AlphaFoldDB" id="A0A0D2GSB5"/>
<dbReference type="PROSITE" id="PS00079">
    <property type="entry name" value="MULTICOPPER_OXIDASE1"/>
    <property type="match status" value="1"/>
</dbReference>
<keyword evidence="12" id="KW-0186">Copper</keyword>
<dbReference type="HOGENOM" id="CLU_006504_7_3_1"/>
<dbReference type="InterPro" id="IPR044130">
    <property type="entry name" value="CuRO_2_Fet3-like"/>
</dbReference>
<dbReference type="InterPro" id="IPR008972">
    <property type="entry name" value="Cupredoxin"/>
</dbReference>
<dbReference type="CDD" id="cd13899">
    <property type="entry name" value="CuRO_3_Fet3p"/>
    <property type="match status" value="1"/>
</dbReference>
<dbReference type="Pfam" id="PF07731">
    <property type="entry name" value="Cu-oxidase_2"/>
    <property type="match status" value="1"/>
</dbReference>
<evidence type="ECO:0000256" key="14">
    <source>
        <dbReference type="ARBA" id="ARBA00023136"/>
    </source>
</evidence>
<comment type="similarity">
    <text evidence="1">Belongs to the multicopper oxidase family.</text>
</comment>
<feature type="signal peptide" evidence="19">
    <location>
        <begin position="1"/>
        <end position="22"/>
    </location>
</feature>
<evidence type="ECO:0000313" key="24">
    <source>
        <dbReference type="Proteomes" id="UP000053029"/>
    </source>
</evidence>
<feature type="domain" description="Plastocyanin-like" evidence="20">
    <location>
        <begin position="156"/>
        <end position="302"/>
    </location>
</feature>
<keyword evidence="15" id="KW-0325">Glycoprotein</keyword>
<feature type="chain" id="PRO_5002242735" evidence="19">
    <location>
        <begin position="23"/>
        <end position="647"/>
    </location>
</feature>
<feature type="transmembrane region" description="Helical" evidence="18">
    <location>
        <begin position="561"/>
        <end position="583"/>
    </location>
</feature>
<dbReference type="STRING" id="1442368.A0A0D2GSB5"/>
<comment type="subcellular location">
    <subcellularLocation>
        <location evidence="16">Cell membrane</location>
        <topology evidence="16">Single-pass type I membrane protein</topology>
        <orientation evidence="16">Extracellular side</orientation>
    </subcellularLocation>
</comment>
<keyword evidence="8" id="KW-0677">Repeat</keyword>
<keyword evidence="11" id="KW-0408">Iron</keyword>
<dbReference type="InterPro" id="IPR001117">
    <property type="entry name" value="Cu-oxidase_2nd"/>
</dbReference>
<dbReference type="SUPFAM" id="SSF49503">
    <property type="entry name" value="Cupredoxins"/>
    <property type="match status" value="3"/>
</dbReference>
<evidence type="ECO:0000256" key="17">
    <source>
        <dbReference type="SAM" id="MobiDB-lite"/>
    </source>
</evidence>
<dbReference type="GeneID" id="25303940"/>
<dbReference type="FunFam" id="2.60.40.420:FF:000025">
    <property type="entry name" value="FET5p Multicopper oxidase"/>
    <property type="match status" value="1"/>
</dbReference>
<evidence type="ECO:0000256" key="7">
    <source>
        <dbReference type="ARBA" id="ARBA00022729"/>
    </source>
</evidence>
<evidence type="ECO:0000256" key="19">
    <source>
        <dbReference type="SAM" id="SignalP"/>
    </source>
</evidence>
<evidence type="ECO:0000256" key="13">
    <source>
        <dbReference type="ARBA" id="ARBA00023065"/>
    </source>
</evidence>
<evidence type="ECO:0000256" key="5">
    <source>
        <dbReference type="ARBA" id="ARBA00022692"/>
    </source>
</evidence>
<evidence type="ECO:0000256" key="4">
    <source>
        <dbReference type="ARBA" id="ARBA00022496"/>
    </source>
</evidence>
<dbReference type="InterPro" id="IPR045087">
    <property type="entry name" value="Cu-oxidase_fam"/>
</dbReference>
<dbReference type="FunFam" id="2.60.40.420:FF:000024">
    <property type="entry name" value="FET5p Multicopper oxidase"/>
    <property type="match status" value="1"/>
</dbReference>
<proteinExistence type="inferred from homology"/>
<evidence type="ECO:0000313" key="23">
    <source>
        <dbReference type="EMBL" id="KIW81425.1"/>
    </source>
</evidence>
<evidence type="ECO:0000256" key="11">
    <source>
        <dbReference type="ARBA" id="ARBA00023004"/>
    </source>
</evidence>
<dbReference type="FunFam" id="2.60.40.420:FF:000022">
    <property type="entry name" value="FET5p Multicopper oxidase"/>
    <property type="match status" value="1"/>
</dbReference>
<keyword evidence="24" id="KW-1185">Reference proteome</keyword>
<evidence type="ECO:0000259" key="20">
    <source>
        <dbReference type="Pfam" id="PF00394"/>
    </source>
</evidence>
<feature type="region of interest" description="Disordered" evidence="17">
    <location>
        <begin position="609"/>
        <end position="647"/>
    </location>
</feature>
<dbReference type="VEuPathDB" id="FungiDB:Z517_04450"/>
<dbReference type="InterPro" id="IPR002355">
    <property type="entry name" value="Cu_oxidase_Cu_BS"/>
</dbReference>
<organism evidence="23 24">
    <name type="scientific">Fonsecaea pedrosoi CBS 271.37</name>
    <dbReference type="NCBI Taxonomy" id="1442368"/>
    <lineage>
        <taxon>Eukaryota</taxon>
        <taxon>Fungi</taxon>
        <taxon>Dikarya</taxon>
        <taxon>Ascomycota</taxon>
        <taxon>Pezizomycotina</taxon>
        <taxon>Eurotiomycetes</taxon>
        <taxon>Chaetothyriomycetidae</taxon>
        <taxon>Chaetothyriales</taxon>
        <taxon>Herpotrichiellaceae</taxon>
        <taxon>Fonsecaea</taxon>
    </lineage>
</organism>
<dbReference type="InterPro" id="IPR033138">
    <property type="entry name" value="Cu_oxidase_CS"/>
</dbReference>
<evidence type="ECO:0000259" key="21">
    <source>
        <dbReference type="Pfam" id="PF07731"/>
    </source>
</evidence>
<dbReference type="EMBL" id="KN846971">
    <property type="protein sequence ID" value="KIW81425.1"/>
    <property type="molecule type" value="Genomic_DNA"/>
</dbReference>
<evidence type="ECO:0000256" key="10">
    <source>
        <dbReference type="ARBA" id="ARBA00023002"/>
    </source>
</evidence>
<dbReference type="RefSeq" id="XP_013285233.1">
    <property type="nucleotide sequence ID" value="XM_013429779.1"/>
</dbReference>
<keyword evidence="3" id="KW-1003">Cell membrane</keyword>
<dbReference type="PANTHER" id="PTHR11709:SF361">
    <property type="entry name" value="IRON TRANSPORT MULTICOPPER OXIDASE FET3"/>
    <property type="match status" value="1"/>
</dbReference>
<feature type="domain" description="Plastocyanin-like" evidence="22">
    <location>
        <begin position="32"/>
        <end position="147"/>
    </location>
</feature>
<dbReference type="Gene3D" id="2.60.40.420">
    <property type="entry name" value="Cupredoxins - blue copper proteins"/>
    <property type="match status" value="3"/>
</dbReference>
<dbReference type="Pfam" id="PF07732">
    <property type="entry name" value="Cu-oxidase_3"/>
    <property type="match status" value="1"/>
</dbReference>
<keyword evidence="7 19" id="KW-0732">Signal</keyword>
<dbReference type="PANTHER" id="PTHR11709">
    <property type="entry name" value="MULTI-COPPER OXIDASE"/>
    <property type="match status" value="1"/>
</dbReference>
<dbReference type="GO" id="GO:0010106">
    <property type="term" value="P:cellular response to iron ion starvation"/>
    <property type="evidence" value="ECO:0007669"/>
    <property type="project" value="TreeGrafter"/>
</dbReference>
<dbReference type="GO" id="GO:0004322">
    <property type="term" value="F:ferroxidase activity"/>
    <property type="evidence" value="ECO:0007669"/>
    <property type="project" value="TreeGrafter"/>
</dbReference>
<dbReference type="OrthoDB" id="2121828at2759"/>
<evidence type="ECO:0000256" key="8">
    <source>
        <dbReference type="ARBA" id="ARBA00022737"/>
    </source>
</evidence>
<dbReference type="InterPro" id="IPR011707">
    <property type="entry name" value="Cu-oxidase-like_N"/>
</dbReference>
<dbReference type="CDD" id="cd13877">
    <property type="entry name" value="CuRO_2_Fet3p_like"/>
    <property type="match status" value="1"/>
</dbReference>
<keyword evidence="14 18" id="KW-0472">Membrane</keyword>
<evidence type="ECO:0000259" key="22">
    <source>
        <dbReference type="Pfam" id="PF07732"/>
    </source>
</evidence>
<feature type="compositionally biased region" description="Low complexity" evidence="17">
    <location>
        <begin position="613"/>
        <end position="626"/>
    </location>
</feature>
<evidence type="ECO:0000256" key="15">
    <source>
        <dbReference type="ARBA" id="ARBA00023180"/>
    </source>
</evidence>
<keyword evidence="6" id="KW-0479">Metal-binding</keyword>
<evidence type="ECO:0000256" key="18">
    <source>
        <dbReference type="SAM" id="Phobius"/>
    </source>
</evidence>
<dbReference type="PROSITE" id="PS00080">
    <property type="entry name" value="MULTICOPPER_OXIDASE2"/>
    <property type="match status" value="1"/>
</dbReference>
<keyword evidence="10" id="KW-0560">Oxidoreductase</keyword>
<keyword evidence="5 18" id="KW-0812">Transmembrane</keyword>
<feature type="domain" description="Plastocyanin-like" evidence="21">
    <location>
        <begin position="363"/>
        <end position="500"/>
    </location>
</feature>
<evidence type="ECO:0000256" key="6">
    <source>
        <dbReference type="ARBA" id="ARBA00022723"/>
    </source>
</evidence>
<dbReference type="CDD" id="cd13851">
    <property type="entry name" value="CuRO_1_Fet3p"/>
    <property type="match status" value="1"/>
</dbReference>
<accession>A0A0D2GSB5</accession>
<reference evidence="23 24" key="1">
    <citation type="submission" date="2015-01" db="EMBL/GenBank/DDBJ databases">
        <title>The Genome Sequence of Fonsecaea pedrosoi CBS 271.37.</title>
        <authorList>
            <consortium name="The Broad Institute Genomics Platform"/>
            <person name="Cuomo C."/>
            <person name="de Hoog S."/>
            <person name="Gorbushina A."/>
            <person name="Stielow B."/>
            <person name="Teixiera M."/>
            <person name="Abouelleil A."/>
            <person name="Chapman S.B."/>
            <person name="Priest M."/>
            <person name="Young S.K."/>
            <person name="Wortman J."/>
            <person name="Nusbaum C."/>
            <person name="Birren B."/>
        </authorList>
    </citation>
    <scope>NUCLEOTIDE SEQUENCE [LARGE SCALE GENOMIC DNA]</scope>
    <source>
        <strain evidence="23 24">CBS 271.37</strain>
    </source>
</reference>
<dbReference type="GO" id="GO:0005507">
    <property type="term" value="F:copper ion binding"/>
    <property type="evidence" value="ECO:0007669"/>
    <property type="project" value="InterPro"/>
</dbReference>
<dbReference type="InterPro" id="IPR011706">
    <property type="entry name" value="Cu-oxidase_C"/>
</dbReference>
<evidence type="ECO:0000256" key="1">
    <source>
        <dbReference type="ARBA" id="ARBA00010609"/>
    </source>
</evidence>
<evidence type="ECO:0000256" key="3">
    <source>
        <dbReference type="ARBA" id="ARBA00022475"/>
    </source>
</evidence>
<keyword evidence="9 18" id="KW-1133">Transmembrane helix</keyword>
<dbReference type="Proteomes" id="UP000053029">
    <property type="component" value="Unassembled WGS sequence"/>
</dbReference>